<feature type="transmembrane region" description="Helical" evidence="5">
    <location>
        <begin position="387"/>
        <end position="408"/>
    </location>
</feature>
<reference evidence="8" key="5">
    <citation type="submission" date="2015-06" db="UniProtKB">
        <authorList>
            <consortium name="EnsemblFungi"/>
        </authorList>
    </citation>
    <scope>IDENTIFICATION</scope>
    <source>
        <strain evidence="8">ATCC 64411</strain>
    </source>
</reference>
<dbReference type="EMBL" id="GL876976">
    <property type="protein sequence ID" value="KLU91142.1"/>
    <property type="molecule type" value="Genomic_DNA"/>
</dbReference>
<comment type="subcellular location">
    <subcellularLocation>
        <location evidence="1">Membrane</location>
        <topology evidence="1">Multi-pass membrane protein</topology>
    </subcellularLocation>
</comment>
<proteinExistence type="predicted"/>
<organism evidence="8 9">
    <name type="scientific">Magnaporthiopsis poae (strain ATCC 64411 / 73-15)</name>
    <name type="common">Kentucky bluegrass fungus</name>
    <name type="synonym">Magnaporthe poae</name>
    <dbReference type="NCBI Taxonomy" id="644358"/>
    <lineage>
        <taxon>Eukaryota</taxon>
        <taxon>Fungi</taxon>
        <taxon>Dikarya</taxon>
        <taxon>Ascomycota</taxon>
        <taxon>Pezizomycotina</taxon>
        <taxon>Sordariomycetes</taxon>
        <taxon>Sordariomycetidae</taxon>
        <taxon>Magnaporthales</taxon>
        <taxon>Magnaporthaceae</taxon>
        <taxon>Magnaporthiopsis</taxon>
    </lineage>
</organism>
<protein>
    <recommendedName>
        <fullName evidence="6">ABC-2 type transporter transmembrane domain-containing protein</fullName>
    </recommendedName>
</protein>
<name>A0A0C4EAJ1_MAGP6</name>
<feature type="transmembrane region" description="Helical" evidence="5">
    <location>
        <begin position="469"/>
        <end position="488"/>
    </location>
</feature>
<dbReference type="Proteomes" id="UP000011715">
    <property type="component" value="Unassembled WGS sequence"/>
</dbReference>
<gene>
    <name evidence="7" type="ORF">MAPG_09665</name>
</gene>
<feature type="domain" description="ABC-2 type transporter transmembrane" evidence="6">
    <location>
        <begin position="272"/>
        <end position="486"/>
    </location>
</feature>
<feature type="transmembrane region" description="Helical" evidence="5">
    <location>
        <begin position="321"/>
        <end position="343"/>
    </location>
</feature>
<dbReference type="Pfam" id="PF12698">
    <property type="entry name" value="ABC2_membrane_3"/>
    <property type="match status" value="1"/>
</dbReference>
<evidence type="ECO:0000313" key="8">
    <source>
        <dbReference type="EnsemblFungi" id="MAPG_09665T0"/>
    </source>
</evidence>
<keyword evidence="2 5" id="KW-0812">Transmembrane</keyword>
<reference evidence="9" key="2">
    <citation type="submission" date="2010-05" db="EMBL/GenBank/DDBJ databases">
        <title>The genome sequence of Magnaporthe poae strain ATCC 64411.</title>
        <authorList>
            <person name="Ma L.-J."/>
            <person name="Dead R."/>
            <person name="Young S."/>
            <person name="Zeng Q."/>
            <person name="Koehrsen M."/>
            <person name="Alvarado L."/>
            <person name="Berlin A."/>
            <person name="Chapman S.B."/>
            <person name="Chen Z."/>
            <person name="Freedman E."/>
            <person name="Gellesch M."/>
            <person name="Goldberg J."/>
            <person name="Griggs A."/>
            <person name="Gujja S."/>
            <person name="Heilman E.R."/>
            <person name="Heiman D."/>
            <person name="Hepburn T."/>
            <person name="Howarth C."/>
            <person name="Jen D."/>
            <person name="Larson L."/>
            <person name="Mehta T."/>
            <person name="Neiman D."/>
            <person name="Pearson M."/>
            <person name="Roberts A."/>
            <person name="Saif S."/>
            <person name="Shea T."/>
            <person name="Shenoy N."/>
            <person name="Sisk P."/>
            <person name="Stolte C."/>
            <person name="Sykes S."/>
            <person name="Walk T."/>
            <person name="White J."/>
            <person name="Yandava C."/>
            <person name="Haas B."/>
            <person name="Nusbaum C."/>
            <person name="Birren B."/>
        </authorList>
    </citation>
    <scope>NUCLEOTIDE SEQUENCE [LARGE SCALE GENOMIC DNA]</scope>
    <source>
        <strain evidence="9">ATCC 64411 / 73-15</strain>
    </source>
</reference>
<dbReference type="EMBL" id="ADBL01002476">
    <property type="status" value="NOT_ANNOTATED_CDS"/>
    <property type="molecule type" value="Genomic_DNA"/>
</dbReference>
<evidence type="ECO:0000256" key="1">
    <source>
        <dbReference type="ARBA" id="ARBA00004141"/>
    </source>
</evidence>
<dbReference type="GO" id="GO:0140359">
    <property type="term" value="F:ABC-type transporter activity"/>
    <property type="evidence" value="ECO:0007669"/>
    <property type="project" value="InterPro"/>
</dbReference>
<feature type="transmembrane region" description="Helical" evidence="5">
    <location>
        <begin position="428"/>
        <end position="448"/>
    </location>
</feature>
<dbReference type="GO" id="GO:0016020">
    <property type="term" value="C:membrane"/>
    <property type="evidence" value="ECO:0007669"/>
    <property type="project" value="UniProtKB-SubCell"/>
</dbReference>
<reference evidence="7" key="3">
    <citation type="submission" date="2011-03" db="EMBL/GenBank/DDBJ databases">
        <title>Annotation of Magnaporthe poae ATCC 64411.</title>
        <authorList>
            <person name="Ma L.-J."/>
            <person name="Dead R."/>
            <person name="Young S.K."/>
            <person name="Zeng Q."/>
            <person name="Gargeya S."/>
            <person name="Fitzgerald M."/>
            <person name="Haas B."/>
            <person name="Abouelleil A."/>
            <person name="Alvarado L."/>
            <person name="Arachchi H.M."/>
            <person name="Berlin A."/>
            <person name="Brown A."/>
            <person name="Chapman S.B."/>
            <person name="Chen Z."/>
            <person name="Dunbar C."/>
            <person name="Freedman E."/>
            <person name="Gearin G."/>
            <person name="Gellesch M."/>
            <person name="Goldberg J."/>
            <person name="Griggs A."/>
            <person name="Gujja S."/>
            <person name="Heiman D."/>
            <person name="Howarth C."/>
            <person name="Larson L."/>
            <person name="Lui A."/>
            <person name="MacDonald P.J.P."/>
            <person name="Mehta T."/>
            <person name="Montmayeur A."/>
            <person name="Murphy C."/>
            <person name="Neiman D."/>
            <person name="Pearson M."/>
            <person name="Priest M."/>
            <person name="Roberts A."/>
            <person name="Saif S."/>
            <person name="Shea T."/>
            <person name="Shenoy N."/>
            <person name="Sisk P."/>
            <person name="Stolte C."/>
            <person name="Sykes S."/>
            <person name="Yandava C."/>
            <person name="Wortman J."/>
            <person name="Nusbaum C."/>
            <person name="Birren B."/>
        </authorList>
    </citation>
    <scope>NUCLEOTIDE SEQUENCE</scope>
    <source>
        <strain evidence="7">ATCC 64411</strain>
    </source>
</reference>
<evidence type="ECO:0000313" key="7">
    <source>
        <dbReference type="EMBL" id="KLU91142.1"/>
    </source>
</evidence>
<evidence type="ECO:0000259" key="6">
    <source>
        <dbReference type="Pfam" id="PF12698"/>
    </source>
</evidence>
<dbReference type="VEuPathDB" id="FungiDB:MAPG_09665"/>
<dbReference type="eggNOG" id="KOG0059">
    <property type="taxonomic scope" value="Eukaryota"/>
</dbReference>
<reference evidence="8" key="4">
    <citation type="journal article" date="2015" name="G3 (Bethesda)">
        <title>Genome sequences of three phytopathogenic species of the Magnaporthaceae family of fungi.</title>
        <authorList>
            <person name="Okagaki L.H."/>
            <person name="Nunes C.C."/>
            <person name="Sailsbery J."/>
            <person name="Clay B."/>
            <person name="Brown D."/>
            <person name="John T."/>
            <person name="Oh Y."/>
            <person name="Young N."/>
            <person name="Fitzgerald M."/>
            <person name="Haas B.J."/>
            <person name="Zeng Q."/>
            <person name="Young S."/>
            <person name="Adiconis X."/>
            <person name="Fan L."/>
            <person name="Levin J.Z."/>
            <person name="Mitchell T.K."/>
            <person name="Okubara P.A."/>
            <person name="Farman M.L."/>
            <person name="Kohn L.M."/>
            <person name="Birren B."/>
            <person name="Ma L.-J."/>
            <person name="Dean R.A."/>
        </authorList>
    </citation>
    <scope>NUCLEOTIDE SEQUENCE</scope>
    <source>
        <strain evidence="8">ATCC 64411 / 73-15</strain>
    </source>
</reference>
<sequence length="565" mass="61716">MQWKGGQRGIAMSGPTVEDVFLRLTTDVDEVLRRELGGATPSTGNAAGAAAANLLPAAALAPGKPISSFRQIVVLMRKRLTVLPRYWVAPFLALALSCAVPPLCRPLLNVYKQGRMVPYERPACEAREEAQPWRSYEPFAAPAVVWFSMSELVPVGPPSINASLSRALAGSTAVSPYSSYVGRYGPDFRFVDSIETFQDTVRGNMGKVRQGIFIKDGGNSAMIASQLREFSVGLDWVGLVSLWTVMEIRANISTSVGSLPMERGYSILYGENGFDSLGYILAVCAVLAVYPSFFSLYVAFERSHMIRQLEYTNGVRPFPLWMSHLLFDVSIVLVASLVLVGTISSQVGYTWYEPGYMFLVAFLYGLASMLVAYLVSAKLARTQLAAFMWTFMIAIVGYLATFMAFFIAPFNTEPQDLLRVTDSFSWGLGVIFPIASMLKSFMVGLNTFKLACRADGHIPYGGHIHGYGGPILLLLIQIVLLALLLVWLESSNSFAAMGSFLRQTVRQKKLPVSGATEDEEAKLAGAATDGVSKEAARVCATTTDLLKVSHVTKSFGDNKARARRR</sequence>
<keyword evidence="4 5" id="KW-0472">Membrane</keyword>
<reference evidence="7" key="1">
    <citation type="submission" date="2010-05" db="EMBL/GenBank/DDBJ databases">
        <title>The Genome Sequence of Magnaporthe poae strain ATCC 64411.</title>
        <authorList>
            <consortium name="The Broad Institute Genome Sequencing Platform"/>
            <consortium name="Broad Institute Genome Sequencing Center for Infectious Disease"/>
            <person name="Ma L.-J."/>
            <person name="Dead R."/>
            <person name="Young S."/>
            <person name="Zeng Q."/>
            <person name="Koehrsen M."/>
            <person name="Alvarado L."/>
            <person name="Berlin A."/>
            <person name="Chapman S.B."/>
            <person name="Chen Z."/>
            <person name="Freedman E."/>
            <person name="Gellesch M."/>
            <person name="Goldberg J."/>
            <person name="Griggs A."/>
            <person name="Gujja S."/>
            <person name="Heilman E.R."/>
            <person name="Heiman D."/>
            <person name="Hepburn T."/>
            <person name="Howarth C."/>
            <person name="Jen D."/>
            <person name="Larson L."/>
            <person name="Mehta T."/>
            <person name="Neiman D."/>
            <person name="Pearson M."/>
            <person name="Roberts A."/>
            <person name="Saif S."/>
            <person name="Shea T."/>
            <person name="Shenoy N."/>
            <person name="Sisk P."/>
            <person name="Stolte C."/>
            <person name="Sykes S."/>
            <person name="Walk T."/>
            <person name="White J."/>
            <person name="Yandava C."/>
            <person name="Haas B."/>
            <person name="Nusbaum C."/>
            <person name="Birren B."/>
        </authorList>
    </citation>
    <scope>NUCLEOTIDE SEQUENCE</scope>
    <source>
        <strain evidence="7">ATCC 64411</strain>
    </source>
</reference>
<dbReference type="InterPro" id="IPR013525">
    <property type="entry name" value="ABC2_TM"/>
</dbReference>
<evidence type="ECO:0000256" key="2">
    <source>
        <dbReference type="ARBA" id="ARBA00022692"/>
    </source>
</evidence>
<dbReference type="AlphaFoldDB" id="A0A0C4EAJ1"/>
<accession>A0A0C4EAJ1</accession>
<feature type="transmembrane region" description="Helical" evidence="5">
    <location>
        <begin position="355"/>
        <end position="375"/>
    </location>
</feature>
<evidence type="ECO:0000313" key="9">
    <source>
        <dbReference type="Proteomes" id="UP000011715"/>
    </source>
</evidence>
<dbReference type="EnsemblFungi" id="MAPG_09665T0">
    <property type="protein sequence ID" value="MAPG_09665T0"/>
    <property type="gene ID" value="MAPG_09665"/>
</dbReference>
<keyword evidence="9" id="KW-1185">Reference proteome</keyword>
<evidence type="ECO:0000256" key="3">
    <source>
        <dbReference type="ARBA" id="ARBA00022989"/>
    </source>
</evidence>
<dbReference type="STRING" id="644358.A0A0C4EAJ1"/>
<evidence type="ECO:0000256" key="5">
    <source>
        <dbReference type="SAM" id="Phobius"/>
    </source>
</evidence>
<keyword evidence="3 5" id="KW-1133">Transmembrane helix</keyword>
<feature type="transmembrane region" description="Helical" evidence="5">
    <location>
        <begin position="277"/>
        <end position="300"/>
    </location>
</feature>
<evidence type="ECO:0000256" key="4">
    <source>
        <dbReference type="ARBA" id="ARBA00023136"/>
    </source>
</evidence>